<reference evidence="1" key="1">
    <citation type="journal article" date="2014" name="Int. J. Syst. Evol. Microbiol.">
        <title>Complete genome sequence of Corynebacterium casei LMG S-19264T (=DSM 44701T), isolated from a smear-ripened cheese.</title>
        <authorList>
            <consortium name="US DOE Joint Genome Institute (JGI-PGF)"/>
            <person name="Walter F."/>
            <person name="Albersmeier A."/>
            <person name="Kalinowski J."/>
            <person name="Ruckert C."/>
        </authorList>
    </citation>
    <scope>NUCLEOTIDE SEQUENCE</scope>
    <source>
        <strain evidence="1">CGMCC 1.12827</strain>
    </source>
</reference>
<proteinExistence type="predicted"/>
<dbReference type="EMBL" id="BMGC01000061">
    <property type="protein sequence ID" value="GGB47646.1"/>
    <property type="molecule type" value="Genomic_DNA"/>
</dbReference>
<dbReference type="Proteomes" id="UP000621454">
    <property type="component" value="Unassembled WGS sequence"/>
</dbReference>
<organism evidence="1 2">
    <name type="scientific">Gordonia jinhuaensis</name>
    <dbReference type="NCBI Taxonomy" id="1517702"/>
    <lineage>
        <taxon>Bacteria</taxon>
        <taxon>Bacillati</taxon>
        <taxon>Actinomycetota</taxon>
        <taxon>Actinomycetes</taxon>
        <taxon>Mycobacteriales</taxon>
        <taxon>Gordoniaceae</taxon>
        <taxon>Gordonia</taxon>
    </lineage>
</organism>
<evidence type="ECO:0000313" key="1">
    <source>
        <dbReference type="EMBL" id="GGB47646.1"/>
    </source>
</evidence>
<comment type="caution">
    <text evidence="1">The sequence shown here is derived from an EMBL/GenBank/DDBJ whole genome shotgun (WGS) entry which is preliminary data.</text>
</comment>
<accession>A0A916X0L8</accession>
<gene>
    <name evidence="1" type="ORF">GCM10011489_38590</name>
</gene>
<keyword evidence="2" id="KW-1185">Reference proteome</keyword>
<dbReference type="RefSeq" id="WP_188588871.1">
    <property type="nucleotide sequence ID" value="NZ_BMGC01000061.1"/>
</dbReference>
<dbReference type="AlphaFoldDB" id="A0A916X0L8"/>
<name>A0A916X0L8_9ACTN</name>
<sequence>MTNDLVVEENTTLTVSDEPSPEIEPYVQRINIQTVGDLAVSGLIRESSLDTVLAAGKKVTSQALQRVSITRPTQFVTGTKKLDLGRFTAFLIDTPAVNPIERQIFWNAFRGLDPNLKIDRTVKVKIPSYINLLLADCTIKPGGVLKFVGKGKATHVRQPSDSPHRAHRRTVGIANCCSFHPRRTVEERQ</sequence>
<evidence type="ECO:0000313" key="2">
    <source>
        <dbReference type="Proteomes" id="UP000621454"/>
    </source>
</evidence>
<reference evidence="1" key="2">
    <citation type="submission" date="2020-09" db="EMBL/GenBank/DDBJ databases">
        <authorList>
            <person name="Sun Q."/>
            <person name="Zhou Y."/>
        </authorList>
    </citation>
    <scope>NUCLEOTIDE SEQUENCE</scope>
    <source>
        <strain evidence="1">CGMCC 1.12827</strain>
    </source>
</reference>
<protein>
    <submittedName>
        <fullName evidence="1">Uncharacterized protein</fullName>
    </submittedName>
</protein>